<comment type="caution">
    <text evidence="2">The sequence shown here is derived from an EMBL/GenBank/DDBJ whole genome shotgun (WGS) entry which is preliminary data.</text>
</comment>
<dbReference type="InterPro" id="IPR052523">
    <property type="entry name" value="Trichothecene_AcTrans"/>
</dbReference>
<dbReference type="PANTHER" id="PTHR42791:SF1">
    <property type="entry name" value="N-ACETYLTRANSFERASE DOMAIN-CONTAINING PROTEIN"/>
    <property type="match status" value="1"/>
</dbReference>
<dbReference type="Gene3D" id="3.40.630.30">
    <property type="match status" value="1"/>
</dbReference>
<evidence type="ECO:0000259" key="1">
    <source>
        <dbReference type="PROSITE" id="PS51186"/>
    </source>
</evidence>
<reference evidence="2 3" key="1">
    <citation type="journal article" date="2019" name="Int. J. Syst. Evol. Microbiol.">
        <title>The Global Catalogue of Microorganisms (GCM) 10K type strain sequencing project: providing services to taxonomists for standard genome sequencing and annotation.</title>
        <authorList>
            <consortium name="The Broad Institute Genomics Platform"/>
            <consortium name="The Broad Institute Genome Sequencing Center for Infectious Disease"/>
            <person name="Wu L."/>
            <person name="Ma J."/>
        </authorList>
    </citation>
    <scope>NUCLEOTIDE SEQUENCE [LARGE SCALE GENOMIC DNA]</scope>
    <source>
        <strain evidence="2 3">JCM 15478</strain>
    </source>
</reference>
<proteinExistence type="predicted"/>
<dbReference type="PROSITE" id="PS51186">
    <property type="entry name" value="GNAT"/>
    <property type="match status" value="1"/>
</dbReference>
<keyword evidence="3" id="KW-1185">Reference proteome</keyword>
<gene>
    <name evidence="2" type="ORF">GCM10009801_65580</name>
</gene>
<protein>
    <submittedName>
        <fullName evidence="2">GNAT family N-acetyltransferase</fullName>
    </submittedName>
</protein>
<dbReference type="InterPro" id="IPR016181">
    <property type="entry name" value="Acyl_CoA_acyltransferase"/>
</dbReference>
<sequence>MNDLAAGHDARARPAVRPAVPDDVPTAVTTLTSAFADYSFTRHVISADDHEERVARFQELFLTRIGLVYGRVWVADEGRAVAVWTTPERDPGPAFQEIGPELGELAGERASAFESAERALDPYRPTEPAWFLGTVGVAPGAQGRGLGTAVIRPGLDAADRAGQPAFLETSTESNVRFYERLGFAVTGEVDLPDGGPRTWAMLRRPGA</sequence>
<name>A0ABN2WQQ9_9ACTN</name>
<dbReference type="Pfam" id="PF00583">
    <property type="entry name" value="Acetyltransf_1"/>
    <property type="match status" value="1"/>
</dbReference>
<dbReference type="Proteomes" id="UP001500016">
    <property type="component" value="Unassembled WGS sequence"/>
</dbReference>
<organism evidence="2 3">
    <name type="scientific">Streptomyces albiaxialis</name>
    <dbReference type="NCBI Taxonomy" id="329523"/>
    <lineage>
        <taxon>Bacteria</taxon>
        <taxon>Bacillati</taxon>
        <taxon>Actinomycetota</taxon>
        <taxon>Actinomycetes</taxon>
        <taxon>Kitasatosporales</taxon>
        <taxon>Streptomycetaceae</taxon>
        <taxon>Streptomyces</taxon>
    </lineage>
</organism>
<dbReference type="RefSeq" id="WP_344533409.1">
    <property type="nucleotide sequence ID" value="NZ_BAAAPE010000016.1"/>
</dbReference>
<feature type="domain" description="N-acetyltransferase" evidence="1">
    <location>
        <begin position="14"/>
        <end position="205"/>
    </location>
</feature>
<dbReference type="PANTHER" id="PTHR42791">
    <property type="entry name" value="GNAT FAMILY ACETYLTRANSFERASE"/>
    <property type="match status" value="1"/>
</dbReference>
<evidence type="ECO:0000313" key="3">
    <source>
        <dbReference type="Proteomes" id="UP001500016"/>
    </source>
</evidence>
<dbReference type="InterPro" id="IPR000182">
    <property type="entry name" value="GNAT_dom"/>
</dbReference>
<evidence type="ECO:0000313" key="2">
    <source>
        <dbReference type="EMBL" id="GAA2096200.1"/>
    </source>
</evidence>
<dbReference type="CDD" id="cd04301">
    <property type="entry name" value="NAT_SF"/>
    <property type="match status" value="1"/>
</dbReference>
<dbReference type="SUPFAM" id="SSF55729">
    <property type="entry name" value="Acyl-CoA N-acyltransferases (Nat)"/>
    <property type="match status" value="1"/>
</dbReference>
<accession>A0ABN2WQQ9</accession>
<dbReference type="EMBL" id="BAAAPE010000016">
    <property type="protein sequence ID" value="GAA2096200.1"/>
    <property type="molecule type" value="Genomic_DNA"/>
</dbReference>